<dbReference type="AlphaFoldDB" id="A0A8T0F7V7"/>
<evidence type="ECO:0000256" key="1">
    <source>
        <dbReference type="SAM" id="MobiDB-lite"/>
    </source>
</evidence>
<dbReference type="Proteomes" id="UP000807504">
    <property type="component" value="Unassembled WGS sequence"/>
</dbReference>
<accession>A0A8T0F7V7</accession>
<organism evidence="3 4">
    <name type="scientific">Argiope bruennichi</name>
    <name type="common">Wasp spider</name>
    <name type="synonym">Aranea bruennichi</name>
    <dbReference type="NCBI Taxonomy" id="94029"/>
    <lineage>
        <taxon>Eukaryota</taxon>
        <taxon>Metazoa</taxon>
        <taxon>Ecdysozoa</taxon>
        <taxon>Arthropoda</taxon>
        <taxon>Chelicerata</taxon>
        <taxon>Arachnida</taxon>
        <taxon>Araneae</taxon>
        <taxon>Araneomorphae</taxon>
        <taxon>Entelegynae</taxon>
        <taxon>Araneoidea</taxon>
        <taxon>Araneidae</taxon>
        <taxon>Argiope</taxon>
    </lineage>
</organism>
<sequence length="136" mass="15481">MAIKWTMLSCILSFSFFIFATRIFCGTVCEEAKQWLKDNGDGLKNVSDLWIQLKPWVSGNNANCLKSLLNDTKDDESMLKLYDVLRRDVFKAITNSTKPGKKKKACPSRRPRGNRNCNRNHKPGVNAQNTTRKSVP</sequence>
<gene>
    <name evidence="3" type="ORF">HNY73_008580</name>
</gene>
<feature type="chain" id="PRO_5035716165" evidence="2">
    <location>
        <begin position="21"/>
        <end position="136"/>
    </location>
</feature>
<feature type="region of interest" description="Disordered" evidence="1">
    <location>
        <begin position="96"/>
        <end position="136"/>
    </location>
</feature>
<feature type="compositionally biased region" description="Basic residues" evidence="1">
    <location>
        <begin position="99"/>
        <end position="122"/>
    </location>
</feature>
<feature type="compositionally biased region" description="Polar residues" evidence="1">
    <location>
        <begin position="126"/>
        <end position="136"/>
    </location>
</feature>
<feature type="signal peptide" evidence="2">
    <location>
        <begin position="1"/>
        <end position="20"/>
    </location>
</feature>
<keyword evidence="2" id="KW-0732">Signal</keyword>
<reference evidence="3" key="2">
    <citation type="submission" date="2020-06" db="EMBL/GenBank/DDBJ databases">
        <authorList>
            <person name="Sheffer M."/>
        </authorList>
    </citation>
    <scope>NUCLEOTIDE SEQUENCE</scope>
</reference>
<evidence type="ECO:0000313" key="4">
    <source>
        <dbReference type="Proteomes" id="UP000807504"/>
    </source>
</evidence>
<proteinExistence type="predicted"/>
<name>A0A8T0F7V7_ARGBR</name>
<protein>
    <submittedName>
        <fullName evidence="3">Uncharacterized protein</fullName>
    </submittedName>
</protein>
<dbReference type="EMBL" id="JABXBU010000015">
    <property type="protein sequence ID" value="KAF8786931.1"/>
    <property type="molecule type" value="Genomic_DNA"/>
</dbReference>
<keyword evidence="4" id="KW-1185">Reference proteome</keyword>
<evidence type="ECO:0000313" key="3">
    <source>
        <dbReference type="EMBL" id="KAF8786931.1"/>
    </source>
</evidence>
<reference evidence="3" key="1">
    <citation type="journal article" date="2020" name="bioRxiv">
        <title>Chromosome-level reference genome of the European wasp spider Argiope bruennichi: a resource for studies on range expansion and evolutionary adaptation.</title>
        <authorList>
            <person name="Sheffer M.M."/>
            <person name="Hoppe A."/>
            <person name="Krehenwinkel H."/>
            <person name="Uhl G."/>
            <person name="Kuss A.W."/>
            <person name="Jensen L."/>
            <person name="Jensen C."/>
            <person name="Gillespie R.G."/>
            <person name="Hoff K.J."/>
            <person name="Prost S."/>
        </authorList>
    </citation>
    <scope>NUCLEOTIDE SEQUENCE</scope>
</reference>
<comment type="caution">
    <text evidence="3">The sequence shown here is derived from an EMBL/GenBank/DDBJ whole genome shotgun (WGS) entry which is preliminary data.</text>
</comment>
<evidence type="ECO:0000256" key="2">
    <source>
        <dbReference type="SAM" id="SignalP"/>
    </source>
</evidence>